<keyword evidence="3" id="KW-1185">Reference proteome</keyword>
<dbReference type="PANTHER" id="PTHR47785:SF5">
    <property type="entry name" value="ZN(II)2CYS6 TRANSCRIPTION FACTOR (EUROFUNG)"/>
    <property type="match status" value="1"/>
</dbReference>
<dbReference type="EMBL" id="ML978066">
    <property type="protein sequence ID" value="KAF2020421.1"/>
    <property type="molecule type" value="Genomic_DNA"/>
</dbReference>
<protein>
    <recommendedName>
        <fullName evidence="4">Transcription factor domain-containing protein</fullName>
    </recommendedName>
</protein>
<gene>
    <name evidence="2" type="ORF">BU24DRAFT_338474</name>
</gene>
<evidence type="ECO:0008006" key="4">
    <source>
        <dbReference type="Google" id="ProtNLM"/>
    </source>
</evidence>
<dbReference type="Proteomes" id="UP000799778">
    <property type="component" value="Unassembled WGS sequence"/>
</dbReference>
<sequence length="551" mass="62600">MLYRFDPASILILDRLDQVLARLDNGPALSTNPSVTTGALGPDTAAHVSTAAGGPLGEEQYSYDQLRIPSRQTTPDAILAWPIFQHRWPDNFTTDPLFDAELSDGETEDAGFRSNVSSPTGSINEEQIPALIQIFLRHVHSKNPVLDAESLSLQARHISEEGIKWDAVSCLVVLACALGCVAKPFSNEAWDSQCTSIERDSESLQHGEAYYACARKRFGLLKPGIIATQCHFLAGVYLMYTMRPLSAWQQFRSASTSYRLYLDYQSRRRTRRATVPVSTKQRSQEQSLYWSCYKSECEFRIEMNLPDSCLADVRYPDLHPLPPCTDPASPVDDRSNAGNTSLSVSKVLGRQEQENSWFYYLTEITLRRICNSVLNTFYTIDYKEWDDERIPYMARAAIEFEQQLQDWYDGLPLPLQYESDRMPSEELSWCSRARELEIRLQIYQPFLYFAIHQLHSSSCSSTVLPLAEKALFYCFTIIDALPTRHRHHGSWYATRCNVSASLLILAAVKCESVSVRSDWHSLVSYNVKKLAYWEAEAPGLPEGLQVIRSYL</sequence>
<proteinExistence type="predicted"/>
<dbReference type="PANTHER" id="PTHR47785">
    <property type="entry name" value="ZN(II)2CYS6 TRANSCRIPTION FACTOR (EUROFUNG)-RELATED-RELATED"/>
    <property type="match status" value="1"/>
</dbReference>
<dbReference type="OrthoDB" id="4356994at2759"/>
<evidence type="ECO:0000256" key="1">
    <source>
        <dbReference type="SAM" id="MobiDB-lite"/>
    </source>
</evidence>
<reference evidence="2" key="1">
    <citation type="journal article" date="2020" name="Stud. Mycol.">
        <title>101 Dothideomycetes genomes: a test case for predicting lifestyles and emergence of pathogens.</title>
        <authorList>
            <person name="Haridas S."/>
            <person name="Albert R."/>
            <person name="Binder M."/>
            <person name="Bloem J."/>
            <person name="Labutti K."/>
            <person name="Salamov A."/>
            <person name="Andreopoulos B."/>
            <person name="Baker S."/>
            <person name="Barry K."/>
            <person name="Bills G."/>
            <person name="Bluhm B."/>
            <person name="Cannon C."/>
            <person name="Castanera R."/>
            <person name="Culley D."/>
            <person name="Daum C."/>
            <person name="Ezra D."/>
            <person name="Gonzalez J."/>
            <person name="Henrissat B."/>
            <person name="Kuo A."/>
            <person name="Liang C."/>
            <person name="Lipzen A."/>
            <person name="Lutzoni F."/>
            <person name="Magnuson J."/>
            <person name="Mondo S."/>
            <person name="Nolan M."/>
            <person name="Ohm R."/>
            <person name="Pangilinan J."/>
            <person name="Park H.-J."/>
            <person name="Ramirez L."/>
            <person name="Alfaro M."/>
            <person name="Sun H."/>
            <person name="Tritt A."/>
            <person name="Yoshinaga Y."/>
            <person name="Zwiers L.-H."/>
            <person name="Turgeon B."/>
            <person name="Goodwin S."/>
            <person name="Spatafora J."/>
            <person name="Crous P."/>
            <person name="Grigoriev I."/>
        </authorList>
    </citation>
    <scope>NUCLEOTIDE SEQUENCE</scope>
    <source>
        <strain evidence="2">CBS 175.79</strain>
    </source>
</reference>
<evidence type="ECO:0000313" key="3">
    <source>
        <dbReference type="Proteomes" id="UP000799778"/>
    </source>
</evidence>
<dbReference type="RefSeq" id="XP_033388760.1">
    <property type="nucleotide sequence ID" value="XM_033523135.1"/>
</dbReference>
<feature type="region of interest" description="Disordered" evidence="1">
    <location>
        <begin position="26"/>
        <end position="54"/>
    </location>
</feature>
<name>A0A6A5Y6Q1_9PLEO</name>
<dbReference type="GeneID" id="54280532"/>
<evidence type="ECO:0000313" key="2">
    <source>
        <dbReference type="EMBL" id="KAF2020421.1"/>
    </source>
</evidence>
<accession>A0A6A5Y6Q1</accession>
<dbReference type="InterPro" id="IPR053181">
    <property type="entry name" value="EcdB-like_regulator"/>
</dbReference>
<feature type="compositionally biased region" description="Polar residues" evidence="1">
    <location>
        <begin position="28"/>
        <end position="37"/>
    </location>
</feature>
<dbReference type="CDD" id="cd12148">
    <property type="entry name" value="fungal_TF_MHR"/>
    <property type="match status" value="1"/>
</dbReference>
<organism evidence="2 3">
    <name type="scientific">Aaosphaeria arxii CBS 175.79</name>
    <dbReference type="NCBI Taxonomy" id="1450172"/>
    <lineage>
        <taxon>Eukaryota</taxon>
        <taxon>Fungi</taxon>
        <taxon>Dikarya</taxon>
        <taxon>Ascomycota</taxon>
        <taxon>Pezizomycotina</taxon>
        <taxon>Dothideomycetes</taxon>
        <taxon>Pleosporomycetidae</taxon>
        <taxon>Pleosporales</taxon>
        <taxon>Pleosporales incertae sedis</taxon>
        <taxon>Aaosphaeria</taxon>
    </lineage>
</organism>
<dbReference type="AlphaFoldDB" id="A0A6A5Y6Q1"/>